<evidence type="ECO:0000313" key="2">
    <source>
        <dbReference type="EMBL" id="MFB2838414.1"/>
    </source>
</evidence>
<dbReference type="CDD" id="cd09874">
    <property type="entry name" value="PIN_MT3492-like"/>
    <property type="match status" value="1"/>
</dbReference>
<dbReference type="EMBL" id="JBHFNT010000249">
    <property type="protein sequence ID" value="MFB2838414.1"/>
    <property type="molecule type" value="Genomic_DNA"/>
</dbReference>
<dbReference type="InterPro" id="IPR029060">
    <property type="entry name" value="PIN-like_dom_sf"/>
</dbReference>
<dbReference type="InterPro" id="IPR002716">
    <property type="entry name" value="PIN_dom"/>
</dbReference>
<protein>
    <submittedName>
        <fullName evidence="2">Type II toxin-antitoxin system VapC family toxin</fullName>
    </submittedName>
</protein>
<organism evidence="2 3">
    <name type="scientific">Floridaenema evergladense BLCC-F167</name>
    <dbReference type="NCBI Taxonomy" id="3153639"/>
    <lineage>
        <taxon>Bacteria</taxon>
        <taxon>Bacillati</taxon>
        <taxon>Cyanobacteriota</taxon>
        <taxon>Cyanophyceae</taxon>
        <taxon>Oscillatoriophycideae</taxon>
        <taxon>Aerosakkonematales</taxon>
        <taxon>Aerosakkonemataceae</taxon>
        <taxon>Floridanema</taxon>
        <taxon>Floridanema evergladense</taxon>
    </lineage>
</organism>
<dbReference type="Proteomes" id="UP001576780">
    <property type="component" value="Unassembled WGS sequence"/>
</dbReference>
<keyword evidence="3" id="KW-1185">Reference proteome</keyword>
<reference evidence="2 3" key="1">
    <citation type="submission" date="2024-09" db="EMBL/GenBank/DDBJ databases">
        <title>Floridaenema gen nov. (Aerosakkonemataceae, Aerosakkonematales ord. nov., Cyanobacteria) from benthic tropical and subtropical fresh waters, with the description of four new species.</title>
        <authorList>
            <person name="Moretto J.A."/>
            <person name="Berthold D.E."/>
            <person name="Lefler F.W."/>
            <person name="Huang I.-S."/>
            <person name="Laughinghouse H. IV."/>
        </authorList>
    </citation>
    <scope>NUCLEOTIDE SEQUENCE [LARGE SCALE GENOMIC DNA]</scope>
    <source>
        <strain evidence="2 3">BLCC-F167</strain>
    </source>
</reference>
<evidence type="ECO:0000313" key="3">
    <source>
        <dbReference type="Proteomes" id="UP001576780"/>
    </source>
</evidence>
<accession>A0ABV4WTH6</accession>
<name>A0ABV4WTH6_9CYAN</name>
<sequence>MVNAYFLDSSALVKRYVPETGTNWILSITDPTNGNYLAIAQITWVEVLSALSRRQREGSISGDRFDLTLEDFRQDFESLYQIIEIDQVLIERAGQLVVQYSLRAYDAIQLASAFSMQSSLLKIPNTQLVFVSADERLIDIVQNEGLVTENPNNYV</sequence>
<dbReference type="Gene3D" id="3.40.50.1010">
    <property type="entry name" value="5'-nuclease"/>
    <property type="match status" value="1"/>
</dbReference>
<comment type="caution">
    <text evidence="2">The sequence shown here is derived from an EMBL/GenBank/DDBJ whole genome shotgun (WGS) entry which is preliminary data.</text>
</comment>
<dbReference type="RefSeq" id="WP_413280729.1">
    <property type="nucleotide sequence ID" value="NZ_JBHFNT010000249.1"/>
</dbReference>
<dbReference type="Pfam" id="PF01850">
    <property type="entry name" value="PIN"/>
    <property type="match status" value="1"/>
</dbReference>
<dbReference type="SUPFAM" id="SSF88723">
    <property type="entry name" value="PIN domain-like"/>
    <property type="match status" value="1"/>
</dbReference>
<evidence type="ECO:0000259" key="1">
    <source>
        <dbReference type="Pfam" id="PF01850"/>
    </source>
</evidence>
<feature type="domain" description="PIN" evidence="1">
    <location>
        <begin position="5"/>
        <end position="129"/>
    </location>
</feature>
<gene>
    <name evidence="2" type="ORF">ACE1CA_28305</name>
</gene>
<proteinExistence type="predicted"/>